<name>A0A6L2LY54_TANCI</name>
<feature type="region of interest" description="Disordered" evidence="2">
    <location>
        <begin position="305"/>
        <end position="340"/>
    </location>
</feature>
<keyword evidence="1" id="KW-0175">Coiled coil</keyword>
<dbReference type="AlphaFoldDB" id="A0A6L2LY54"/>
<comment type="caution">
    <text evidence="3">The sequence shown here is derived from an EMBL/GenBank/DDBJ whole genome shotgun (WGS) entry which is preliminary data.</text>
</comment>
<gene>
    <name evidence="3" type="ORF">Tci_037310</name>
</gene>
<organism evidence="3">
    <name type="scientific">Tanacetum cinerariifolium</name>
    <name type="common">Dalmatian daisy</name>
    <name type="synonym">Chrysanthemum cinerariifolium</name>
    <dbReference type="NCBI Taxonomy" id="118510"/>
    <lineage>
        <taxon>Eukaryota</taxon>
        <taxon>Viridiplantae</taxon>
        <taxon>Streptophyta</taxon>
        <taxon>Embryophyta</taxon>
        <taxon>Tracheophyta</taxon>
        <taxon>Spermatophyta</taxon>
        <taxon>Magnoliopsida</taxon>
        <taxon>eudicotyledons</taxon>
        <taxon>Gunneridae</taxon>
        <taxon>Pentapetalae</taxon>
        <taxon>asterids</taxon>
        <taxon>campanulids</taxon>
        <taxon>Asterales</taxon>
        <taxon>Asteraceae</taxon>
        <taxon>Asteroideae</taxon>
        <taxon>Anthemideae</taxon>
        <taxon>Anthemidinae</taxon>
        <taxon>Tanacetum</taxon>
    </lineage>
</organism>
<protein>
    <submittedName>
        <fullName evidence="3">Uncharacterized protein</fullName>
    </submittedName>
</protein>
<feature type="compositionally biased region" description="Basic and acidic residues" evidence="2">
    <location>
        <begin position="308"/>
        <end position="340"/>
    </location>
</feature>
<reference evidence="3" key="1">
    <citation type="journal article" date="2019" name="Sci. Rep.">
        <title>Draft genome of Tanacetum cinerariifolium, the natural source of mosquito coil.</title>
        <authorList>
            <person name="Yamashiro T."/>
            <person name="Shiraishi A."/>
            <person name="Satake H."/>
            <person name="Nakayama K."/>
        </authorList>
    </citation>
    <scope>NUCLEOTIDE SEQUENCE</scope>
</reference>
<evidence type="ECO:0000256" key="2">
    <source>
        <dbReference type="SAM" id="MobiDB-lite"/>
    </source>
</evidence>
<feature type="coiled-coil region" evidence="1">
    <location>
        <begin position="2"/>
        <end position="36"/>
    </location>
</feature>
<proteinExistence type="predicted"/>
<accession>A0A6L2LY54</accession>
<sequence>MKSSHKAKIAELESRVEKLEEENRSLTKELKSFNSKVESLAFKEIVVDQEKSSKQGRKITDIDADAEVNLENMYNLDLAHEETVLSMQDVTDADGKEVAEEMVEVITTAKIIVDEVSTAGDELNAANEEPVSAAPTNITTAQPSEATKTTVDITTAPKAKGIVFHDVEESTTRTAYSKARVKDKGKAKLAEEPEVLKSRKAQIAIDEKVARKIEAERQCMETSKGLARVKNWKLFDSCGVHCVTLDTIQLYLLAEKMYPLTNYTLQQMFNEVRLQVDYKVEMAYDLLRLVRKQLREGYVIKAPRKRTRKDEVEKDQTAKKQKGDELEKENADKQKLEEQQEAEELKRNLEILPNDEDDVYITIVLDLSKITKSFNKLIKDLFETGSTLLTKQNETDKALMAEDHNWLAEFENDEVDEEVNVNMVFMVKLEKVVSDSDEHDKNGDGLDASDITLERSSLKDIKQRPQETIVWEMGINGQSISILVAR</sequence>
<evidence type="ECO:0000313" key="3">
    <source>
        <dbReference type="EMBL" id="GEU65332.1"/>
    </source>
</evidence>
<dbReference type="EMBL" id="BKCJ010005180">
    <property type="protein sequence ID" value="GEU65332.1"/>
    <property type="molecule type" value="Genomic_DNA"/>
</dbReference>
<evidence type="ECO:0000256" key="1">
    <source>
        <dbReference type="SAM" id="Coils"/>
    </source>
</evidence>